<evidence type="ECO:0000256" key="2">
    <source>
        <dbReference type="ARBA" id="ARBA00023235"/>
    </source>
</evidence>
<dbReference type="GO" id="GO:0047661">
    <property type="term" value="F:amino-acid racemase activity"/>
    <property type="evidence" value="ECO:0007669"/>
    <property type="project" value="InterPro"/>
</dbReference>
<dbReference type="PROSITE" id="PS00924">
    <property type="entry name" value="ASP_GLU_RACEMASE_2"/>
    <property type="match status" value="1"/>
</dbReference>
<evidence type="ECO:0000313" key="3">
    <source>
        <dbReference type="EMBL" id="QNA44963.1"/>
    </source>
</evidence>
<dbReference type="Pfam" id="PF01177">
    <property type="entry name" value="Asp_Glu_race"/>
    <property type="match status" value="1"/>
</dbReference>
<dbReference type="AlphaFoldDB" id="A0A7G5XHL0"/>
<accession>A0A7G5XHL0</accession>
<evidence type="ECO:0000313" key="4">
    <source>
        <dbReference type="Proteomes" id="UP000515344"/>
    </source>
</evidence>
<dbReference type="KEGG" id="lacs:H4075_01870"/>
<dbReference type="Proteomes" id="UP000515344">
    <property type="component" value="Chromosome"/>
</dbReference>
<organism evidence="3 4">
    <name type="scientific">Lacibacter sediminis</name>
    <dbReference type="NCBI Taxonomy" id="2760713"/>
    <lineage>
        <taxon>Bacteria</taxon>
        <taxon>Pseudomonadati</taxon>
        <taxon>Bacteroidota</taxon>
        <taxon>Chitinophagia</taxon>
        <taxon>Chitinophagales</taxon>
        <taxon>Chitinophagaceae</taxon>
        <taxon>Lacibacter</taxon>
    </lineage>
</organism>
<dbReference type="InterPro" id="IPR001920">
    <property type="entry name" value="Asp/Glu_race"/>
</dbReference>
<dbReference type="NCBIfam" id="TIGR00035">
    <property type="entry name" value="asp_race"/>
    <property type="match status" value="1"/>
</dbReference>
<sequence length="229" mass="25379">MKTIGLIGGITWLSTLDYYRLLNQKVNEQLGGVHSAQILLSSVDFDEIKRLTLADDWNGLANMMSREANRLQQAGADCILIGANTMHNIAEAVQASIRIPLINIAVETGKEIQKQQLKKVVLLGTKYTMQLPFYKNVLAKQGIETIIPNEAEMEYINTAIYEEMGKGIFLPEQKTEIIRIIDELKNKGAEGVILGCTEIPILIKQEDSPIPVFDTAAIHVNAAVRFALS</sequence>
<dbReference type="EMBL" id="CP060007">
    <property type="protein sequence ID" value="QNA44963.1"/>
    <property type="molecule type" value="Genomic_DNA"/>
</dbReference>
<dbReference type="Gene3D" id="3.40.50.1860">
    <property type="match status" value="2"/>
</dbReference>
<gene>
    <name evidence="3" type="ORF">H4075_01870</name>
</gene>
<keyword evidence="4" id="KW-1185">Reference proteome</keyword>
<dbReference type="InterPro" id="IPR015942">
    <property type="entry name" value="Asp/Glu/hydantoin_racemase"/>
</dbReference>
<dbReference type="SUPFAM" id="SSF53681">
    <property type="entry name" value="Aspartate/glutamate racemase"/>
    <property type="match status" value="2"/>
</dbReference>
<reference evidence="4" key="1">
    <citation type="submission" date="2020-08" db="EMBL/GenBank/DDBJ databases">
        <title>Lacibacter sp. S13-6-6 genome sequencing.</title>
        <authorList>
            <person name="Jin L."/>
        </authorList>
    </citation>
    <scope>NUCLEOTIDE SEQUENCE [LARGE SCALE GENOMIC DNA]</scope>
    <source>
        <strain evidence="4">S13-6-6</strain>
    </source>
</reference>
<evidence type="ECO:0000256" key="1">
    <source>
        <dbReference type="ARBA" id="ARBA00007847"/>
    </source>
</evidence>
<dbReference type="RefSeq" id="WP_182803604.1">
    <property type="nucleotide sequence ID" value="NZ_CP060007.1"/>
</dbReference>
<comment type="similarity">
    <text evidence="1">Belongs to the aspartate/glutamate racemases family.</text>
</comment>
<dbReference type="InterPro" id="IPR004380">
    <property type="entry name" value="Asp_race"/>
</dbReference>
<dbReference type="PANTHER" id="PTHR21198">
    <property type="entry name" value="GLUTAMATE RACEMASE"/>
    <property type="match status" value="1"/>
</dbReference>
<dbReference type="PANTHER" id="PTHR21198:SF7">
    <property type="entry name" value="ASPARTATE-GLUTAMATE RACEMASE FAMILY"/>
    <property type="match status" value="1"/>
</dbReference>
<protein>
    <submittedName>
        <fullName evidence="3">Aspartate/glutamate racemase family protein</fullName>
    </submittedName>
</protein>
<keyword evidence="2" id="KW-0413">Isomerase</keyword>
<name>A0A7G5XHL0_9BACT</name>
<proteinExistence type="inferred from homology"/>
<dbReference type="InterPro" id="IPR033134">
    <property type="entry name" value="Asp/Glu_racemase_AS_2"/>
</dbReference>